<dbReference type="Gene3D" id="2.60.40.10">
    <property type="entry name" value="Immunoglobulins"/>
    <property type="match status" value="1"/>
</dbReference>
<evidence type="ECO:0000259" key="3">
    <source>
        <dbReference type="PROSITE" id="PS50853"/>
    </source>
</evidence>
<sequence>MVEVSLTVGKLDASLAVLLTKDHHLIEFPTILLPLGVKGGLIVKIKCEHDIDTEIQEKKQFQQIQDEIYEMFGKNVPKAPILGVRNVTQTSCVLQWEPLDLGTASFKSLVLYRDDSKLFSVPNPLSNRTTKLSGLGIDKLFLFQLRLDTTAGVFMSDKIVVTTHKMTDLSGINVCVQDIGANEEFTIDDINQALKNMGAHSPAHDKMRVDTTHYITTRENKDNPEYVKACEMNVPIIRPEWLKQCERERRIVGVLNFYVKECALPNIMAEKYWADSLKSVSKLLPEPASNTVPSVHVTELSDTEAESKVNTKKEDTIEKPESSETKNTDEVADKEPEVAEKEPEVTEKEPEVTEKEPEVTEKEPKVTEKEPKVTEKEPKVTEKEPLQVETDKDQPKTEIDQGLEKEVPVDSTDAMQDDSKPVVVEESKDNNEIVAKESAESAEGLPKTQEIDESLSQSKTTDEHTDESLRLAENKTTGATDSQVEEQLSSGDKEEPPADDLETVDLNSL</sequence>
<gene>
    <name evidence="4" type="ORF">PUMCH_003519</name>
</gene>
<feature type="region of interest" description="Disordered" evidence="1">
    <location>
        <begin position="286"/>
        <end position="509"/>
    </location>
</feature>
<reference evidence="4 5" key="1">
    <citation type="submission" date="2023-10" db="EMBL/GenBank/DDBJ databases">
        <title>Draft Genome Sequence of Candida saopaulonensis from a very Premature Infant with Sepsis.</title>
        <authorList>
            <person name="Ning Y."/>
            <person name="Dai R."/>
            <person name="Xiao M."/>
            <person name="Xu Y."/>
            <person name="Yan Q."/>
            <person name="Zhang L."/>
        </authorList>
    </citation>
    <scope>NUCLEOTIDE SEQUENCE [LARGE SCALE GENOMIC DNA]</scope>
    <source>
        <strain evidence="4 5">19XY460</strain>
    </source>
</reference>
<dbReference type="SUPFAM" id="SSF52113">
    <property type="entry name" value="BRCT domain"/>
    <property type="match status" value="1"/>
</dbReference>
<dbReference type="AlphaFoldDB" id="A0AAX4HCC6"/>
<dbReference type="GO" id="GO:0046983">
    <property type="term" value="F:protein dimerization activity"/>
    <property type="evidence" value="ECO:0007669"/>
    <property type="project" value="InterPro"/>
</dbReference>
<dbReference type="EMBL" id="CP138897">
    <property type="protein sequence ID" value="WPK26171.1"/>
    <property type="molecule type" value="Genomic_DNA"/>
</dbReference>
<feature type="compositionally biased region" description="Basic and acidic residues" evidence="1">
    <location>
        <begin position="460"/>
        <end position="473"/>
    </location>
</feature>
<dbReference type="GO" id="GO:0034044">
    <property type="term" value="C:exomer complex"/>
    <property type="evidence" value="ECO:0007669"/>
    <property type="project" value="TreeGrafter"/>
</dbReference>
<dbReference type="InterPro" id="IPR052827">
    <property type="entry name" value="CHS_Export/Cell_Fusion_Reg"/>
</dbReference>
<organism evidence="4 5">
    <name type="scientific">Australozyma saopauloensis</name>
    <dbReference type="NCBI Taxonomy" id="291208"/>
    <lineage>
        <taxon>Eukaryota</taxon>
        <taxon>Fungi</taxon>
        <taxon>Dikarya</taxon>
        <taxon>Ascomycota</taxon>
        <taxon>Saccharomycotina</taxon>
        <taxon>Pichiomycetes</taxon>
        <taxon>Metschnikowiaceae</taxon>
        <taxon>Australozyma</taxon>
    </lineage>
</organism>
<dbReference type="CDD" id="cd13945">
    <property type="entry name" value="Chs5_N"/>
    <property type="match status" value="1"/>
</dbReference>
<feature type="compositionally biased region" description="Basic and acidic residues" evidence="1">
    <location>
        <begin position="305"/>
        <end position="408"/>
    </location>
</feature>
<dbReference type="Gene3D" id="3.40.50.10190">
    <property type="entry name" value="BRCT domain"/>
    <property type="match status" value="1"/>
</dbReference>
<name>A0AAX4HCC6_9ASCO</name>
<dbReference type="PANTHER" id="PTHR47351:SF1">
    <property type="entry name" value="CHITIN BIOSYNTHESIS PROTEIN CHS5"/>
    <property type="match status" value="1"/>
</dbReference>
<evidence type="ECO:0000259" key="2">
    <source>
        <dbReference type="PROSITE" id="PS50172"/>
    </source>
</evidence>
<evidence type="ECO:0008006" key="6">
    <source>
        <dbReference type="Google" id="ProtNLM"/>
    </source>
</evidence>
<dbReference type="GO" id="GO:0006893">
    <property type="term" value="P:Golgi to plasma membrane transport"/>
    <property type="evidence" value="ECO:0007669"/>
    <property type="project" value="TreeGrafter"/>
</dbReference>
<dbReference type="GO" id="GO:0005802">
    <property type="term" value="C:trans-Golgi network"/>
    <property type="evidence" value="ECO:0007669"/>
    <property type="project" value="TreeGrafter"/>
</dbReference>
<dbReference type="SMART" id="SM00292">
    <property type="entry name" value="BRCT"/>
    <property type="match status" value="1"/>
</dbReference>
<dbReference type="PROSITE" id="PS50172">
    <property type="entry name" value="BRCT"/>
    <property type="match status" value="1"/>
</dbReference>
<dbReference type="InterPro" id="IPR003961">
    <property type="entry name" value="FN3_dom"/>
</dbReference>
<dbReference type="Pfam" id="PF16893">
    <property type="entry name" value="fn3_2"/>
    <property type="match status" value="1"/>
</dbReference>
<dbReference type="GeneID" id="88174582"/>
<proteinExistence type="predicted"/>
<evidence type="ECO:0000256" key="1">
    <source>
        <dbReference type="SAM" id="MobiDB-lite"/>
    </source>
</evidence>
<dbReference type="InterPro" id="IPR036420">
    <property type="entry name" value="BRCT_dom_sf"/>
</dbReference>
<dbReference type="KEGG" id="asau:88174582"/>
<dbReference type="InterPro" id="IPR031669">
    <property type="entry name" value="Fn3_2"/>
</dbReference>
<feature type="compositionally biased region" description="Basic and acidic residues" evidence="1">
    <location>
        <begin position="417"/>
        <end position="439"/>
    </location>
</feature>
<feature type="compositionally biased region" description="Polar residues" evidence="1">
    <location>
        <begin position="474"/>
        <end position="490"/>
    </location>
</feature>
<dbReference type="Pfam" id="PF16892">
    <property type="entry name" value="CHS5_N"/>
    <property type="match status" value="1"/>
</dbReference>
<dbReference type="PROSITE" id="PS50853">
    <property type="entry name" value="FN3"/>
    <property type="match status" value="1"/>
</dbReference>
<dbReference type="InterPro" id="IPR031673">
    <property type="entry name" value="Chs5_N"/>
</dbReference>
<protein>
    <recommendedName>
        <fullName evidence="6">Chitin biosynthesis protein CHS5</fullName>
    </recommendedName>
</protein>
<keyword evidence="5" id="KW-1185">Reference proteome</keyword>
<dbReference type="InterPro" id="IPR001357">
    <property type="entry name" value="BRCT_dom"/>
</dbReference>
<dbReference type="GO" id="GO:0000747">
    <property type="term" value="P:conjugation with cellular fusion"/>
    <property type="evidence" value="ECO:0007669"/>
    <property type="project" value="TreeGrafter"/>
</dbReference>
<accession>A0AAX4HCC6</accession>
<dbReference type="Gene3D" id="6.20.120.50">
    <property type="match status" value="1"/>
</dbReference>
<dbReference type="InterPro" id="IPR013783">
    <property type="entry name" value="Ig-like_fold"/>
</dbReference>
<evidence type="ECO:0000313" key="4">
    <source>
        <dbReference type="EMBL" id="WPK26171.1"/>
    </source>
</evidence>
<evidence type="ECO:0000313" key="5">
    <source>
        <dbReference type="Proteomes" id="UP001338582"/>
    </source>
</evidence>
<dbReference type="RefSeq" id="XP_062878552.1">
    <property type="nucleotide sequence ID" value="XM_063022482.1"/>
</dbReference>
<dbReference type="Proteomes" id="UP001338582">
    <property type="component" value="Chromosome 4"/>
</dbReference>
<dbReference type="Pfam" id="PF00533">
    <property type="entry name" value="BRCT"/>
    <property type="match status" value="1"/>
</dbReference>
<dbReference type="PANTHER" id="PTHR47351">
    <property type="entry name" value="CHITIN BIOSYNTHESIS PROTEIN CHS5"/>
    <property type="match status" value="1"/>
</dbReference>
<feature type="domain" description="Fibronectin type-III" evidence="3">
    <location>
        <begin position="76"/>
        <end position="170"/>
    </location>
</feature>
<feature type="domain" description="BRCT" evidence="2">
    <location>
        <begin position="164"/>
        <end position="259"/>
    </location>
</feature>